<keyword evidence="1" id="KW-0732">Signal</keyword>
<reference evidence="2 3" key="1">
    <citation type="submission" date="2016-10" db="EMBL/GenBank/DDBJ databases">
        <authorList>
            <person name="de Groot N.N."/>
        </authorList>
    </citation>
    <scope>NUCLEOTIDE SEQUENCE [LARGE SCALE GENOMIC DNA]</scope>
    <source>
        <strain evidence="2 3">DSM 21039</strain>
    </source>
</reference>
<dbReference type="AlphaFoldDB" id="A0A1H7J075"/>
<evidence type="ECO:0000313" key="3">
    <source>
        <dbReference type="Proteomes" id="UP000198984"/>
    </source>
</evidence>
<accession>A0A1H7J075</accession>
<name>A0A1H7J075_9BACT</name>
<evidence type="ECO:0000256" key="1">
    <source>
        <dbReference type="SAM" id="SignalP"/>
    </source>
</evidence>
<proteinExistence type="predicted"/>
<protein>
    <recommendedName>
        <fullName evidence="4">Outer membrane protein beta-barrel domain-containing protein</fullName>
    </recommendedName>
</protein>
<feature type="chain" id="PRO_5011685732" description="Outer membrane protein beta-barrel domain-containing protein" evidence="1">
    <location>
        <begin position="30"/>
        <end position="232"/>
    </location>
</feature>
<organism evidence="2 3">
    <name type="scientific">Chitinophaga rupis</name>
    <dbReference type="NCBI Taxonomy" id="573321"/>
    <lineage>
        <taxon>Bacteria</taxon>
        <taxon>Pseudomonadati</taxon>
        <taxon>Bacteroidota</taxon>
        <taxon>Chitinophagia</taxon>
        <taxon>Chitinophagales</taxon>
        <taxon>Chitinophagaceae</taxon>
        <taxon>Chitinophaga</taxon>
    </lineage>
</organism>
<evidence type="ECO:0000313" key="2">
    <source>
        <dbReference type="EMBL" id="SEK68129.1"/>
    </source>
</evidence>
<sequence>MRKFPQLLFMKRTLFALLLICCYAVTAWAQDRKPAGTFRNGTYIKVNPTTLINELDVYIEQELTEKLSLELGITGIYTDYPDYYLAKKIDFGQKKPNISTEQFVEGRGLGFRAALRWYIFSIYEGNSRAGGTYFQPVLFVKKVFYPNEEVELLGNKYKESASKDVYGLQFLLGRQFTKGKIIFDPYIGLGVRNKIYYYHNFENNNGTVQASDDKLVSVLPSLQLGLKLGLKL</sequence>
<feature type="signal peptide" evidence="1">
    <location>
        <begin position="1"/>
        <end position="29"/>
    </location>
</feature>
<dbReference type="EMBL" id="FOBB01000001">
    <property type="protein sequence ID" value="SEK68129.1"/>
    <property type="molecule type" value="Genomic_DNA"/>
</dbReference>
<dbReference type="Proteomes" id="UP000198984">
    <property type="component" value="Unassembled WGS sequence"/>
</dbReference>
<evidence type="ECO:0008006" key="4">
    <source>
        <dbReference type="Google" id="ProtNLM"/>
    </source>
</evidence>
<keyword evidence="3" id="KW-1185">Reference proteome</keyword>
<gene>
    <name evidence="2" type="ORF">SAMN04488505_101690</name>
</gene>